<gene>
    <name evidence="2" type="ORF">EDB92DRAFT_746741</name>
</gene>
<feature type="compositionally biased region" description="Polar residues" evidence="1">
    <location>
        <begin position="458"/>
        <end position="467"/>
    </location>
</feature>
<proteinExistence type="predicted"/>
<feature type="region of interest" description="Disordered" evidence="1">
    <location>
        <begin position="519"/>
        <end position="588"/>
    </location>
</feature>
<feature type="compositionally biased region" description="Polar residues" evidence="1">
    <location>
        <begin position="291"/>
        <end position="300"/>
    </location>
</feature>
<name>A0AAD4LG07_9AGAM</name>
<sequence>MNLLQDQLIALIRGPEKGGPRCSVLDEIPSSSETGSESSPEDLLLDEEEDLSRQPPRKQKPFSKSRLSSMEPEPEPTSDDGSASSHVFMDTPNEVPHYLPHSATGEVEVASADANAERGASEHPGIDTSTERPLKGQDISDSVKTPSGKGHAPDTQPGTNTPRTTSPESDATVINTDPAKPLTPASTEQLSGRVLVPASSPFVTKALVHTAEKVQTQDEIEDEEPADESIDGDEESDPIEPEPNEPSVLPAPRLSTDPVPRHLRRPASRATLNPSPQLEPPSRRSGRLANRRTSLATSEATPVLARRPDRKASLSLKKSAAKENLERTHNAGMVEETNREISTRKQDGKGRKFARQATQRSTNPDGTLVQDHGSAQASNSQVEWTTLAPPSETQADGSSPIDELRTSSPSPVGHLLPVGDDASRSADLGEDTPMPIRRGVKVASQGKGGRGEPLFFPGSSQAPRTQTAPSPSASESEAENVASALPRKTPTRSTPGILRSLSALASQDILFPKMRAAKRAFNNTPSRKVKGPFPEGDNDEDDEESSSSGDDAGEVPKSHIPKERRVGATPRRKGSRLSSLAKLVGAIE</sequence>
<protein>
    <submittedName>
        <fullName evidence="2">Uncharacterized protein</fullName>
    </submittedName>
</protein>
<organism evidence="2 3">
    <name type="scientific">Lactarius akahatsu</name>
    <dbReference type="NCBI Taxonomy" id="416441"/>
    <lineage>
        <taxon>Eukaryota</taxon>
        <taxon>Fungi</taxon>
        <taxon>Dikarya</taxon>
        <taxon>Basidiomycota</taxon>
        <taxon>Agaricomycotina</taxon>
        <taxon>Agaricomycetes</taxon>
        <taxon>Russulales</taxon>
        <taxon>Russulaceae</taxon>
        <taxon>Lactarius</taxon>
    </lineage>
</organism>
<evidence type="ECO:0000256" key="1">
    <source>
        <dbReference type="SAM" id="MobiDB-lite"/>
    </source>
</evidence>
<feature type="compositionally biased region" description="Polar residues" evidence="1">
    <location>
        <begin position="356"/>
        <end position="365"/>
    </location>
</feature>
<feature type="compositionally biased region" description="Acidic residues" evidence="1">
    <location>
        <begin position="536"/>
        <end position="545"/>
    </location>
</feature>
<feature type="compositionally biased region" description="Basic and acidic residues" evidence="1">
    <location>
        <begin position="554"/>
        <end position="566"/>
    </location>
</feature>
<feature type="compositionally biased region" description="Basic and acidic residues" evidence="1">
    <location>
        <begin position="320"/>
        <end position="329"/>
    </location>
</feature>
<feature type="compositionally biased region" description="Basic and acidic residues" evidence="1">
    <location>
        <begin position="336"/>
        <end position="350"/>
    </location>
</feature>
<dbReference type="EMBL" id="JAKELL010000030">
    <property type="protein sequence ID" value="KAH8990480.1"/>
    <property type="molecule type" value="Genomic_DNA"/>
</dbReference>
<feature type="compositionally biased region" description="Polar residues" evidence="1">
    <location>
        <begin position="373"/>
        <end position="384"/>
    </location>
</feature>
<feature type="compositionally biased region" description="Acidic residues" evidence="1">
    <location>
        <begin position="218"/>
        <end position="243"/>
    </location>
</feature>
<comment type="caution">
    <text evidence="2">The sequence shown here is derived from an EMBL/GenBank/DDBJ whole genome shotgun (WGS) entry which is preliminary data.</text>
</comment>
<evidence type="ECO:0000313" key="2">
    <source>
        <dbReference type="EMBL" id="KAH8990480.1"/>
    </source>
</evidence>
<evidence type="ECO:0000313" key="3">
    <source>
        <dbReference type="Proteomes" id="UP001201163"/>
    </source>
</evidence>
<feature type="compositionally biased region" description="Basic and acidic residues" evidence="1">
    <location>
        <begin position="115"/>
        <end position="135"/>
    </location>
</feature>
<dbReference type="Proteomes" id="UP001201163">
    <property type="component" value="Unassembled WGS sequence"/>
</dbReference>
<feature type="compositionally biased region" description="Acidic residues" evidence="1">
    <location>
        <begin position="39"/>
        <end position="50"/>
    </location>
</feature>
<keyword evidence="3" id="KW-1185">Reference proteome</keyword>
<feature type="compositionally biased region" description="Low complexity" evidence="1">
    <location>
        <begin position="468"/>
        <end position="484"/>
    </location>
</feature>
<feature type="compositionally biased region" description="Low complexity" evidence="1">
    <location>
        <begin position="27"/>
        <end position="38"/>
    </location>
</feature>
<accession>A0AAD4LG07</accession>
<dbReference type="AlphaFoldDB" id="A0AAD4LG07"/>
<reference evidence="2" key="1">
    <citation type="submission" date="2022-01" db="EMBL/GenBank/DDBJ databases">
        <title>Comparative genomics reveals a dynamic genome evolution in the ectomycorrhizal milk-cap (Lactarius) mushrooms.</title>
        <authorList>
            <consortium name="DOE Joint Genome Institute"/>
            <person name="Lebreton A."/>
            <person name="Tang N."/>
            <person name="Kuo A."/>
            <person name="LaButti K."/>
            <person name="Drula E."/>
            <person name="Barry K."/>
            <person name="Clum A."/>
            <person name="Lipzen A."/>
            <person name="Mousain D."/>
            <person name="Ng V."/>
            <person name="Wang R."/>
            <person name="Wang X."/>
            <person name="Dai Y."/>
            <person name="Henrissat B."/>
            <person name="Grigoriev I.V."/>
            <person name="Guerin-Laguette A."/>
            <person name="Yu F."/>
            <person name="Martin F.M."/>
        </authorList>
    </citation>
    <scope>NUCLEOTIDE SEQUENCE</scope>
    <source>
        <strain evidence="2">QP</strain>
    </source>
</reference>
<feature type="compositionally biased region" description="Polar residues" evidence="1">
    <location>
        <begin position="156"/>
        <end position="175"/>
    </location>
</feature>
<feature type="region of interest" description="Disordered" evidence="1">
    <location>
        <begin position="209"/>
        <end position="499"/>
    </location>
</feature>
<feature type="region of interest" description="Disordered" evidence="1">
    <location>
        <begin position="14"/>
        <end position="193"/>
    </location>
</feature>